<protein>
    <submittedName>
        <fullName evidence="2">Uncharacterized protein</fullName>
    </submittedName>
</protein>
<dbReference type="AlphaFoldDB" id="A0A964WW46"/>
<feature type="transmembrane region" description="Helical" evidence="1">
    <location>
        <begin position="80"/>
        <end position="99"/>
    </location>
</feature>
<dbReference type="EMBL" id="JAAABI010000001">
    <property type="protein sequence ID" value="NAY90595.1"/>
    <property type="molecule type" value="Genomic_DNA"/>
</dbReference>
<comment type="caution">
    <text evidence="2">The sequence shown here is derived from an EMBL/GenBank/DDBJ whole genome shotgun (WGS) entry which is preliminary data.</text>
</comment>
<evidence type="ECO:0000313" key="2">
    <source>
        <dbReference type="EMBL" id="NAY90595.1"/>
    </source>
</evidence>
<dbReference type="Proteomes" id="UP000667650">
    <property type="component" value="Unassembled WGS sequence"/>
</dbReference>
<sequence length="177" mass="20497">MKKDKKNSFNTPEGYFENFHDRLMDKINQEKIEEASDVIPKTDGFSIPEGYFEGFNEKISSKIRETERGKLVQLNPYRKLFYAAAAVAAIFLLVFTPIWKSDAAIAFEDLASAEIENYLNISELDMSSYEIAEMVSLEDIELNDVLEDDIEDENILEYLDENVEDIEELNLDYSDYE</sequence>
<keyword evidence="1" id="KW-0812">Transmembrane</keyword>
<accession>A0A964WW46</accession>
<keyword evidence="3" id="KW-1185">Reference proteome</keyword>
<keyword evidence="1" id="KW-1133">Transmembrane helix</keyword>
<name>A0A964WW46_9FLAO</name>
<proteinExistence type="predicted"/>
<evidence type="ECO:0000313" key="3">
    <source>
        <dbReference type="Proteomes" id="UP000667650"/>
    </source>
</evidence>
<reference evidence="2" key="1">
    <citation type="submission" date="2020-01" db="EMBL/GenBank/DDBJ databases">
        <title>Muricauda ochracea sp. nov., isolated from a tidal flat of Garorim bay in Korea.</title>
        <authorList>
            <person name="Kim D."/>
            <person name="Yoo Y."/>
            <person name="Kim J.-J."/>
        </authorList>
    </citation>
    <scope>NUCLEOTIDE SEQUENCE</scope>
    <source>
        <strain evidence="2">JGD-17</strain>
    </source>
</reference>
<evidence type="ECO:0000256" key="1">
    <source>
        <dbReference type="SAM" id="Phobius"/>
    </source>
</evidence>
<organism evidence="2 3">
    <name type="scientific">Flagellimonas ochracea</name>
    <dbReference type="NCBI Taxonomy" id="2696472"/>
    <lineage>
        <taxon>Bacteria</taxon>
        <taxon>Pseudomonadati</taxon>
        <taxon>Bacteroidota</taxon>
        <taxon>Flavobacteriia</taxon>
        <taxon>Flavobacteriales</taxon>
        <taxon>Flavobacteriaceae</taxon>
        <taxon>Flagellimonas</taxon>
    </lineage>
</organism>
<dbReference type="RefSeq" id="WP_166522004.1">
    <property type="nucleotide sequence ID" value="NZ_JAAABI010000001.1"/>
</dbReference>
<keyword evidence="1" id="KW-0472">Membrane</keyword>
<gene>
    <name evidence="2" type="ORF">GTQ34_01575</name>
</gene>